<dbReference type="GO" id="GO:0016226">
    <property type="term" value="P:iron-sulfur cluster assembly"/>
    <property type="evidence" value="ECO:0007669"/>
    <property type="project" value="InterPro"/>
</dbReference>
<feature type="compositionally biased region" description="Pro residues" evidence="2">
    <location>
        <begin position="37"/>
        <end position="47"/>
    </location>
</feature>
<dbReference type="PANTHER" id="PTHR43011:SF1">
    <property type="entry name" value="IRON-SULFUR CLUSTER ASSEMBLY 2 HOMOLOG, MITOCHONDRIAL"/>
    <property type="match status" value="1"/>
</dbReference>
<evidence type="ECO:0000256" key="2">
    <source>
        <dbReference type="SAM" id="MobiDB-lite"/>
    </source>
</evidence>
<keyword evidence="4" id="KW-1185">Reference proteome</keyword>
<dbReference type="AlphaFoldDB" id="A0A1J9P392"/>
<feature type="region of interest" description="Disordered" evidence="2">
    <location>
        <begin position="31"/>
        <end position="55"/>
    </location>
</feature>
<dbReference type="InterPro" id="IPR035903">
    <property type="entry name" value="HesB-like_dom_sf"/>
</dbReference>
<dbReference type="Gene3D" id="2.60.300.12">
    <property type="entry name" value="HesB-like domain"/>
    <property type="match status" value="1"/>
</dbReference>
<evidence type="ECO:0000256" key="1">
    <source>
        <dbReference type="ARBA" id="ARBA00006718"/>
    </source>
</evidence>
<dbReference type="OrthoDB" id="1938621at2759"/>
<dbReference type="GO" id="GO:0005739">
    <property type="term" value="C:mitochondrion"/>
    <property type="evidence" value="ECO:0007669"/>
    <property type="project" value="TreeGrafter"/>
</dbReference>
<reference evidence="3 4" key="1">
    <citation type="submission" date="2015-08" db="EMBL/GenBank/DDBJ databases">
        <title>Emmonsia species relationships and genome sequence.</title>
        <authorList>
            <person name="Cuomo C.A."/>
            <person name="Schwartz I.S."/>
            <person name="Kenyon C."/>
            <person name="De Hoog G.S."/>
            <person name="Govender N.P."/>
            <person name="Botha A."/>
            <person name="Moreno L."/>
            <person name="De Vries M."/>
            <person name="Munoz J.F."/>
            <person name="Stielow J.B."/>
        </authorList>
    </citation>
    <scope>NUCLEOTIDE SEQUENCE [LARGE SCALE GENOMIC DNA]</scope>
    <source>
        <strain evidence="3 4">EI222</strain>
    </source>
</reference>
<dbReference type="GO" id="GO:0005506">
    <property type="term" value="F:iron ion binding"/>
    <property type="evidence" value="ECO:0007669"/>
    <property type="project" value="TreeGrafter"/>
</dbReference>
<evidence type="ECO:0000313" key="3">
    <source>
        <dbReference type="EMBL" id="OJD10338.1"/>
    </source>
</evidence>
<sequence>MLFLTCRPVRSRLNPPALYIRTYRWTGSSTFAQRPGYRPPPLLSHPPSPRRDQAYPSHGTSVRLFLFSTLNTTTRVLHNPKLDDDGNPMLINISPQAAKNRSGRPNIARALFSPLGRESLLQWGPRAARYRARRPNVARCSGQAPSRRVALAAGRESVRPTRTGESRVTSRGAARCREGTKQRRALTRPGGPQRGTEHVQATRRPRLREITDPSSKKPTLPVVPEGVVQDHLRVTVSSGGCHGFQYLMTLDSASNIDPKEDTIFEADPEASGESSPDGKAVGGKAKVVMDSASLELLSGSTVDYTMELIGSQFKITNNPRATSSCGCGTSFDVPA</sequence>
<proteinExistence type="inferred from homology"/>
<dbReference type="GO" id="GO:0051539">
    <property type="term" value="F:4 iron, 4 sulfur cluster binding"/>
    <property type="evidence" value="ECO:0007669"/>
    <property type="project" value="TreeGrafter"/>
</dbReference>
<dbReference type="SUPFAM" id="SSF89360">
    <property type="entry name" value="HesB-like domain"/>
    <property type="match status" value="1"/>
</dbReference>
<dbReference type="Proteomes" id="UP000242791">
    <property type="component" value="Unassembled WGS sequence"/>
</dbReference>
<dbReference type="GO" id="GO:0051537">
    <property type="term" value="F:2 iron, 2 sulfur cluster binding"/>
    <property type="evidence" value="ECO:0007669"/>
    <property type="project" value="TreeGrafter"/>
</dbReference>
<feature type="region of interest" description="Disordered" evidence="2">
    <location>
        <begin position="138"/>
        <end position="222"/>
    </location>
</feature>
<evidence type="ECO:0008006" key="5">
    <source>
        <dbReference type="Google" id="ProtNLM"/>
    </source>
</evidence>
<dbReference type="STRING" id="1658174.A0A1J9P392"/>
<dbReference type="PANTHER" id="PTHR43011">
    <property type="entry name" value="IRON-SULFUR CLUSTER ASSEMBLY 2 HOMOLOG, MITOCHONDRIAL"/>
    <property type="match status" value="1"/>
</dbReference>
<gene>
    <name evidence="3" type="ORF">ACJ73_09837</name>
</gene>
<dbReference type="NCBIfam" id="TIGR00049">
    <property type="entry name" value="iron-sulfur cluster assembly accessory protein"/>
    <property type="match status" value="1"/>
</dbReference>
<evidence type="ECO:0000313" key="4">
    <source>
        <dbReference type="Proteomes" id="UP000242791"/>
    </source>
</evidence>
<organism evidence="3 4">
    <name type="scientific">Blastomyces percursus</name>
    <dbReference type="NCBI Taxonomy" id="1658174"/>
    <lineage>
        <taxon>Eukaryota</taxon>
        <taxon>Fungi</taxon>
        <taxon>Dikarya</taxon>
        <taxon>Ascomycota</taxon>
        <taxon>Pezizomycotina</taxon>
        <taxon>Eurotiomycetes</taxon>
        <taxon>Eurotiomycetidae</taxon>
        <taxon>Onygenales</taxon>
        <taxon>Ajellomycetaceae</taxon>
        <taxon>Blastomyces</taxon>
    </lineage>
</organism>
<dbReference type="VEuPathDB" id="FungiDB:ACJ73_09837"/>
<accession>A0A1J9P392</accession>
<feature type="compositionally biased region" description="Basic and acidic residues" evidence="2">
    <location>
        <begin position="156"/>
        <end position="165"/>
    </location>
</feature>
<dbReference type="InterPro" id="IPR016092">
    <property type="entry name" value="ATAP"/>
</dbReference>
<name>A0A1J9P392_9EURO</name>
<comment type="caution">
    <text evidence="3">The sequence shown here is derived from an EMBL/GenBank/DDBJ whole genome shotgun (WGS) entry which is preliminary data.</text>
</comment>
<comment type="similarity">
    <text evidence="1">Belongs to the HesB/IscA family.</text>
</comment>
<protein>
    <recommendedName>
        <fullName evidence="5">FeS cluster biogenesis domain-containing protein</fullName>
    </recommendedName>
</protein>
<dbReference type="EMBL" id="LGTZ01003048">
    <property type="protein sequence ID" value="OJD10338.1"/>
    <property type="molecule type" value="Genomic_DNA"/>
</dbReference>